<evidence type="ECO:0000313" key="2">
    <source>
        <dbReference type="Proteomes" id="UP000176493"/>
    </source>
</evidence>
<dbReference type="PANTHER" id="PTHR43591">
    <property type="entry name" value="METHYLTRANSFERASE"/>
    <property type="match status" value="1"/>
</dbReference>
<comment type="caution">
    <text evidence="1">The sequence shown here is derived from an EMBL/GenBank/DDBJ whole genome shotgun (WGS) entry which is preliminary data.</text>
</comment>
<dbReference type="AlphaFoldDB" id="A0A1G2MG16"/>
<sequence length="324" mass="37660">MLFIIKFIIKLRLRILDSAYKNYIKDEYLSNEEVARIYEREARFYEKKHHLTTNFRDTWWRRQVALDIIDYIRINGKHTERIAVMDVATGTGLSVEEMLNIFKLYDVAVSITAMDYNEKMLEVAHTVILPRIKAAHLINEKRSVTFLRSDARNLLGKPKGGLTTFSQKSFDCVSIMFGIGGIDDPVSCLRDILLILKPGGIISMHDIHRPYVFLNEHWPFFIGSKNAAAFTTLAWEQITTPLVLQSLWGWRDVSKLFYLLQLITVRDVKNQKFYGFTSLSFFMDTESWWFNLPVISTAKIVVEKIELTEEEASRRSNLLSFLLA</sequence>
<dbReference type="SUPFAM" id="SSF53335">
    <property type="entry name" value="S-adenosyl-L-methionine-dependent methyltransferases"/>
    <property type="match status" value="1"/>
</dbReference>
<dbReference type="Pfam" id="PF01209">
    <property type="entry name" value="Ubie_methyltran"/>
    <property type="match status" value="1"/>
</dbReference>
<organism evidence="1 2">
    <name type="scientific">Candidatus Taylorbacteria bacterium RIFCSPHIGHO2_02_49_25</name>
    <dbReference type="NCBI Taxonomy" id="1802305"/>
    <lineage>
        <taxon>Bacteria</taxon>
        <taxon>Candidatus Tayloriibacteriota</taxon>
    </lineage>
</organism>
<accession>A0A1G2MG16</accession>
<dbReference type="Gene3D" id="3.40.50.150">
    <property type="entry name" value="Vaccinia Virus protein VP39"/>
    <property type="match status" value="1"/>
</dbReference>
<reference evidence="1 2" key="1">
    <citation type="journal article" date="2016" name="Nat. Commun.">
        <title>Thousands of microbial genomes shed light on interconnected biogeochemical processes in an aquifer system.</title>
        <authorList>
            <person name="Anantharaman K."/>
            <person name="Brown C.T."/>
            <person name="Hug L.A."/>
            <person name="Sharon I."/>
            <person name="Castelle C.J."/>
            <person name="Probst A.J."/>
            <person name="Thomas B.C."/>
            <person name="Singh A."/>
            <person name="Wilkins M.J."/>
            <person name="Karaoz U."/>
            <person name="Brodie E.L."/>
            <person name="Williams K.H."/>
            <person name="Hubbard S.S."/>
            <person name="Banfield J.F."/>
        </authorList>
    </citation>
    <scope>NUCLEOTIDE SEQUENCE [LARGE SCALE GENOMIC DNA]</scope>
</reference>
<gene>
    <name evidence="1" type="ORF">A2W52_01535</name>
</gene>
<dbReference type="Proteomes" id="UP000176493">
    <property type="component" value="Unassembled WGS sequence"/>
</dbReference>
<proteinExistence type="predicted"/>
<evidence type="ECO:0008006" key="3">
    <source>
        <dbReference type="Google" id="ProtNLM"/>
    </source>
</evidence>
<name>A0A1G2MG16_9BACT</name>
<dbReference type="EMBL" id="MHRJ01000035">
    <property type="protein sequence ID" value="OHA21942.1"/>
    <property type="molecule type" value="Genomic_DNA"/>
</dbReference>
<dbReference type="PANTHER" id="PTHR43591:SF110">
    <property type="entry name" value="RHODANESE DOMAIN-CONTAINING PROTEIN"/>
    <property type="match status" value="1"/>
</dbReference>
<dbReference type="CDD" id="cd02440">
    <property type="entry name" value="AdoMet_MTases"/>
    <property type="match status" value="1"/>
</dbReference>
<protein>
    <recommendedName>
        <fullName evidence="3">Methyltransferase domain-containing protein</fullName>
    </recommendedName>
</protein>
<evidence type="ECO:0000313" key="1">
    <source>
        <dbReference type="EMBL" id="OHA21942.1"/>
    </source>
</evidence>
<dbReference type="InterPro" id="IPR029063">
    <property type="entry name" value="SAM-dependent_MTases_sf"/>
</dbReference>